<evidence type="ECO:0000256" key="4">
    <source>
        <dbReference type="ARBA" id="ARBA00022481"/>
    </source>
</evidence>
<evidence type="ECO:0000256" key="5">
    <source>
        <dbReference type="ARBA" id="ARBA00022519"/>
    </source>
</evidence>
<proteinExistence type="inferred from homology"/>
<comment type="PTM">
    <text evidence="9">Cleaved by prepilin peptidase.</text>
</comment>
<dbReference type="Gene3D" id="3.30.1300.30">
    <property type="entry name" value="GSPII I/J protein-like"/>
    <property type="match status" value="1"/>
</dbReference>
<evidence type="ECO:0000256" key="8">
    <source>
        <dbReference type="ARBA" id="ARBA00023136"/>
    </source>
</evidence>
<dbReference type="NCBIfam" id="TIGR02532">
    <property type="entry name" value="IV_pilin_GFxxxE"/>
    <property type="match status" value="1"/>
</dbReference>
<evidence type="ECO:0000313" key="11">
    <source>
        <dbReference type="EMBL" id="KAA0019907.1"/>
    </source>
</evidence>
<dbReference type="NCBIfam" id="TIGR01707">
    <property type="entry name" value="gspI"/>
    <property type="match status" value="1"/>
</dbReference>
<comment type="similarity">
    <text evidence="2 9">Belongs to the GSP I family.</text>
</comment>
<dbReference type="InterPro" id="IPR045584">
    <property type="entry name" value="Pilin-like"/>
</dbReference>
<dbReference type="InterPro" id="IPR010052">
    <property type="entry name" value="T2SS_protein-GspI"/>
</dbReference>
<evidence type="ECO:0000256" key="3">
    <source>
        <dbReference type="ARBA" id="ARBA00022475"/>
    </source>
</evidence>
<keyword evidence="3" id="KW-1003">Cell membrane</keyword>
<dbReference type="Proteomes" id="UP000466024">
    <property type="component" value="Unassembled WGS sequence"/>
</dbReference>
<keyword evidence="6 9" id="KW-0812">Transmembrane</keyword>
<dbReference type="GO" id="GO:0015627">
    <property type="term" value="C:type II protein secretion system complex"/>
    <property type="evidence" value="ECO:0007669"/>
    <property type="project" value="UniProtKB-UniRule"/>
</dbReference>
<accession>A0A640WHS5</accession>
<dbReference type="PANTHER" id="PTHR38779">
    <property type="entry name" value="TYPE II SECRETION SYSTEM PROTEIN I-RELATED"/>
    <property type="match status" value="1"/>
</dbReference>
<comment type="subcellular location">
    <subcellularLocation>
        <location evidence="1 9">Cell inner membrane</location>
        <topology evidence="1 9">Single-pass membrane protein</topology>
    </subcellularLocation>
</comment>
<dbReference type="PANTHER" id="PTHR38779:SF2">
    <property type="entry name" value="TYPE II SECRETION SYSTEM PROTEIN I-RELATED"/>
    <property type="match status" value="1"/>
</dbReference>
<dbReference type="InterPro" id="IPR003413">
    <property type="entry name" value="T2SS_GspI_C"/>
</dbReference>
<evidence type="ECO:0000256" key="9">
    <source>
        <dbReference type="RuleBase" id="RU368030"/>
    </source>
</evidence>
<evidence type="ECO:0000256" key="2">
    <source>
        <dbReference type="ARBA" id="ARBA00008358"/>
    </source>
</evidence>
<dbReference type="InterPro" id="IPR012902">
    <property type="entry name" value="N_methyl_site"/>
</dbReference>
<dbReference type="GO" id="GO:0015628">
    <property type="term" value="P:protein secretion by the type II secretion system"/>
    <property type="evidence" value="ECO:0007669"/>
    <property type="project" value="UniProtKB-UniRule"/>
</dbReference>
<reference evidence="11 12" key="1">
    <citation type="submission" date="2019-08" db="EMBL/GenBank/DDBJ databases">
        <title>Bioinformatics analysis of the strain L3 and L5.</title>
        <authorList>
            <person name="Li X."/>
        </authorList>
    </citation>
    <scope>NUCLEOTIDE SEQUENCE [LARGE SCALE GENOMIC DNA]</scope>
    <source>
        <strain evidence="11 12">L3</strain>
    </source>
</reference>
<keyword evidence="12" id="KW-1185">Reference proteome</keyword>
<dbReference type="EMBL" id="VTPX01000002">
    <property type="protein sequence ID" value="KAA0019907.1"/>
    <property type="molecule type" value="Genomic_DNA"/>
</dbReference>
<keyword evidence="8 9" id="KW-0472">Membrane</keyword>
<evidence type="ECO:0000313" key="12">
    <source>
        <dbReference type="Proteomes" id="UP000466024"/>
    </source>
</evidence>
<dbReference type="PROSITE" id="PS00409">
    <property type="entry name" value="PROKAR_NTER_METHYL"/>
    <property type="match status" value="1"/>
</dbReference>
<comment type="function">
    <text evidence="9">Component of the type II secretion system required for the energy-dependent secretion of extracellular factors such as proteases and toxins from the periplasm.</text>
</comment>
<dbReference type="RefSeq" id="WP_149434499.1">
    <property type="nucleotide sequence ID" value="NZ_VTPX01000002.1"/>
</dbReference>
<dbReference type="GO" id="GO:0005886">
    <property type="term" value="C:plasma membrane"/>
    <property type="evidence" value="ECO:0007669"/>
    <property type="project" value="UniProtKB-SubCell"/>
</dbReference>
<dbReference type="AlphaFoldDB" id="A0A640WHS5"/>
<keyword evidence="7 9" id="KW-1133">Transmembrane helix</keyword>
<name>A0A640WHS5_9GAMM</name>
<comment type="subunit">
    <text evidence="9">Type II secretion is composed of four main components: the outer membrane complex, the inner membrane complex, the cytoplasmic secretion ATPase and the periplasm-spanning pseudopilus.</text>
</comment>
<feature type="domain" description="Type II secretion system protein GspI C-terminal" evidence="10">
    <location>
        <begin position="50"/>
        <end position="119"/>
    </location>
</feature>
<dbReference type="SUPFAM" id="SSF54523">
    <property type="entry name" value="Pili subunits"/>
    <property type="match status" value="1"/>
</dbReference>
<evidence type="ECO:0000259" key="10">
    <source>
        <dbReference type="Pfam" id="PF02501"/>
    </source>
</evidence>
<dbReference type="Pfam" id="PF07963">
    <property type="entry name" value="N_methyl"/>
    <property type="match status" value="1"/>
</dbReference>
<protein>
    <recommendedName>
        <fullName evidence="9">Type II secretion system protein I</fullName>
        <shortName evidence="9">T2SS minor pseudopilin I</shortName>
    </recommendedName>
</protein>
<evidence type="ECO:0000256" key="1">
    <source>
        <dbReference type="ARBA" id="ARBA00004377"/>
    </source>
</evidence>
<comment type="caution">
    <text evidence="11">The sequence shown here is derived from an EMBL/GenBank/DDBJ whole genome shotgun (WGS) entry which is preliminary data.</text>
</comment>
<evidence type="ECO:0000256" key="6">
    <source>
        <dbReference type="ARBA" id="ARBA00022692"/>
    </source>
</evidence>
<keyword evidence="4 9" id="KW-0488">Methylation</keyword>
<sequence length="123" mass="13862">MKAATARGFTLLEVMIALFILAIIAAGVAQTLHQRTRIAISERQRLPMILCARAQAAEFKLTHYWPPIGSSQGAFQQAGTTCYWQLDVESTAIRAMRRGTLTLFHDEQHTQREIQFTLFFAPP</sequence>
<gene>
    <name evidence="11" type="primary">gspI</name>
    <name evidence="11" type="ORF">F0A16_06225</name>
</gene>
<organism evidence="11 12">
    <name type="scientific">Salinicola corii</name>
    <dbReference type="NCBI Taxonomy" id="2606937"/>
    <lineage>
        <taxon>Bacteria</taxon>
        <taxon>Pseudomonadati</taxon>
        <taxon>Pseudomonadota</taxon>
        <taxon>Gammaproteobacteria</taxon>
        <taxon>Oceanospirillales</taxon>
        <taxon>Halomonadaceae</taxon>
        <taxon>Salinicola</taxon>
    </lineage>
</organism>
<feature type="transmembrane region" description="Helical" evidence="9">
    <location>
        <begin position="6"/>
        <end position="29"/>
    </location>
</feature>
<dbReference type="Pfam" id="PF02501">
    <property type="entry name" value="T2SSI"/>
    <property type="match status" value="1"/>
</dbReference>
<keyword evidence="5 9" id="KW-0997">Cell inner membrane</keyword>
<evidence type="ECO:0000256" key="7">
    <source>
        <dbReference type="ARBA" id="ARBA00022989"/>
    </source>
</evidence>